<proteinExistence type="inferred from homology"/>
<evidence type="ECO:0000256" key="3">
    <source>
        <dbReference type="ARBA" id="ARBA00022516"/>
    </source>
</evidence>
<dbReference type="OMA" id="SDWARTH"/>
<dbReference type="PANTHER" id="PTHR12317:SF74">
    <property type="entry name" value="2-ACYLGLYCEROL O-ACYLTRANSFERASE 2"/>
    <property type="match status" value="1"/>
</dbReference>
<accession>A0A4W2E4K1</accession>
<dbReference type="EC" id="2.3.1.-" evidence="11"/>
<reference evidence="12" key="2">
    <citation type="submission" date="2025-08" db="UniProtKB">
        <authorList>
            <consortium name="Ensembl"/>
        </authorList>
    </citation>
    <scope>IDENTIFICATION</scope>
</reference>
<comment type="similarity">
    <text evidence="2 11">Belongs to the diacylglycerol acyltransferase family.</text>
</comment>
<evidence type="ECO:0000256" key="11">
    <source>
        <dbReference type="RuleBase" id="RU367023"/>
    </source>
</evidence>
<evidence type="ECO:0000256" key="9">
    <source>
        <dbReference type="ARBA" id="ARBA00023136"/>
    </source>
</evidence>
<keyword evidence="13" id="KW-1185">Reference proteome</keyword>
<dbReference type="CDD" id="cd07987">
    <property type="entry name" value="LPLAT_MGAT-like"/>
    <property type="match status" value="1"/>
</dbReference>
<protein>
    <recommendedName>
        <fullName evidence="11">Acyltransferase</fullName>
        <ecNumber evidence="11">2.3.1.-</ecNumber>
    </recommendedName>
</protein>
<reference evidence="12 13" key="1">
    <citation type="submission" date="2018-11" db="EMBL/GenBank/DDBJ databases">
        <title>Haplotype-resolved cattle genomes.</title>
        <authorList>
            <person name="Low W.Y."/>
            <person name="Tearle R."/>
            <person name="Bickhart D.M."/>
            <person name="Rosen B.D."/>
            <person name="Koren S."/>
            <person name="Rhie A."/>
            <person name="Hiendleder S."/>
            <person name="Phillippy A.M."/>
            <person name="Smith T.P.L."/>
            <person name="Williams J.L."/>
        </authorList>
    </citation>
    <scope>NUCLEOTIDE SEQUENCE [LARGE SCALE GENOMIC DNA]</scope>
</reference>
<dbReference type="InterPro" id="IPR007130">
    <property type="entry name" value="DAGAT"/>
</dbReference>
<dbReference type="Proteomes" id="UP000314981">
    <property type="component" value="Chromosome 15"/>
</dbReference>
<evidence type="ECO:0000256" key="8">
    <source>
        <dbReference type="ARBA" id="ARBA00023098"/>
    </source>
</evidence>
<dbReference type="GO" id="GO:0019432">
    <property type="term" value="P:triglyceride biosynthetic process"/>
    <property type="evidence" value="ECO:0007669"/>
    <property type="project" value="TreeGrafter"/>
</dbReference>
<name>A0A4W2E4K1_BOBOX</name>
<keyword evidence="3" id="KW-0444">Lipid biosynthesis</keyword>
<keyword evidence="5 11" id="KW-0812">Transmembrane</keyword>
<organism evidence="12 13">
    <name type="scientific">Bos indicus x Bos taurus</name>
    <name type="common">Hybrid cattle</name>
    <dbReference type="NCBI Taxonomy" id="30522"/>
    <lineage>
        <taxon>Eukaryota</taxon>
        <taxon>Metazoa</taxon>
        <taxon>Chordata</taxon>
        <taxon>Craniata</taxon>
        <taxon>Vertebrata</taxon>
        <taxon>Euteleostomi</taxon>
        <taxon>Mammalia</taxon>
        <taxon>Eutheria</taxon>
        <taxon>Laurasiatheria</taxon>
        <taxon>Artiodactyla</taxon>
        <taxon>Ruminantia</taxon>
        <taxon>Pecora</taxon>
        <taxon>Bovidae</taxon>
        <taxon>Bovinae</taxon>
        <taxon>Bos</taxon>
    </lineage>
</organism>
<feature type="transmembrane region" description="Helical" evidence="11">
    <location>
        <begin position="20"/>
        <end position="43"/>
    </location>
</feature>
<keyword evidence="9 11" id="KW-0472">Membrane</keyword>
<dbReference type="GO" id="GO:0003846">
    <property type="term" value="F:2-acylglycerol O-acyltransferase activity"/>
    <property type="evidence" value="ECO:0007669"/>
    <property type="project" value="TreeGrafter"/>
</dbReference>
<evidence type="ECO:0000256" key="5">
    <source>
        <dbReference type="ARBA" id="ARBA00022692"/>
    </source>
</evidence>
<evidence type="ECO:0000256" key="6">
    <source>
        <dbReference type="ARBA" id="ARBA00022824"/>
    </source>
</evidence>
<keyword evidence="8" id="KW-0443">Lipid metabolism</keyword>
<evidence type="ECO:0000256" key="4">
    <source>
        <dbReference type="ARBA" id="ARBA00022679"/>
    </source>
</evidence>
<dbReference type="GO" id="GO:0006651">
    <property type="term" value="P:diacylglycerol biosynthetic process"/>
    <property type="evidence" value="ECO:0007669"/>
    <property type="project" value="TreeGrafter"/>
</dbReference>
<reference evidence="12" key="3">
    <citation type="submission" date="2025-09" db="UniProtKB">
        <authorList>
            <consortium name="Ensembl"/>
        </authorList>
    </citation>
    <scope>IDENTIFICATION</scope>
</reference>
<evidence type="ECO:0000313" key="12">
    <source>
        <dbReference type="Ensembl" id="ENSBIXP00000033857.1"/>
    </source>
</evidence>
<evidence type="ECO:0000256" key="10">
    <source>
        <dbReference type="ARBA" id="ARBA00023315"/>
    </source>
</evidence>
<evidence type="ECO:0000256" key="2">
    <source>
        <dbReference type="ARBA" id="ARBA00005420"/>
    </source>
</evidence>
<evidence type="ECO:0000256" key="1">
    <source>
        <dbReference type="ARBA" id="ARBA00004477"/>
    </source>
</evidence>
<keyword evidence="4 11" id="KW-0808">Transferase</keyword>
<dbReference type="STRING" id="30522.A0A4W2E4K1"/>
<dbReference type="Ensembl" id="ENSBIXT00000020825.1">
    <property type="protein sequence ID" value="ENSBIXP00000033857.1"/>
    <property type="gene ID" value="ENSBIXG00000016684.1"/>
</dbReference>
<dbReference type="AlphaFoldDB" id="A0A4W2E4K1"/>
<dbReference type="PANTHER" id="PTHR12317">
    <property type="entry name" value="DIACYLGLYCEROL O-ACYLTRANSFERASE"/>
    <property type="match status" value="1"/>
</dbReference>
<keyword evidence="10" id="KW-0012">Acyltransferase</keyword>
<dbReference type="GO" id="GO:0005789">
    <property type="term" value="C:endoplasmic reticulum membrane"/>
    <property type="evidence" value="ECO:0007669"/>
    <property type="project" value="UniProtKB-SubCell"/>
</dbReference>
<keyword evidence="7 11" id="KW-1133">Transmembrane helix</keyword>
<sequence>MVGVVPLFLPWERRLQIFAVLQYVFGIIALTFICYVVFIGLLFTRFWIFTILYATWWYLDRDMSWILWKYVKDYFPISVSNGAHPCSWSRLPSWTLPDYLAAYRPHGVMGIGTVTNLCTEGTGFSSIFPGIHPHLMTLNVFFQVPFIRDYIMLGGLVSADKESAAHILSREGGSNLLSIVVGDIQESLDARPGAYKLVLRNHKGFIMLALMHGAALVPIFSFGENDMFDQIENFLGSWLHWFQEQILKIVGASILHFSGRVLHPRLCLAVGKPIEVQKIPHPSKEEVDRLYQRYMKELENLFEAHKLKYNVPRDQHLEFC</sequence>
<comment type="subcellular location">
    <subcellularLocation>
        <location evidence="1 11">Endoplasmic reticulum membrane</location>
        <topology evidence="1 11">Multi-pass membrane protein</topology>
    </subcellularLocation>
</comment>
<comment type="caution">
    <text evidence="11">Lacks conserved residue(s) required for the propagation of feature annotation.</text>
</comment>
<dbReference type="GO" id="GO:0004144">
    <property type="term" value="F:diacylglycerol O-acyltransferase activity"/>
    <property type="evidence" value="ECO:0007669"/>
    <property type="project" value="TreeGrafter"/>
</dbReference>
<keyword evidence="6 11" id="KW-0256">Endoplasmic reticulum</keyword>
<dbReference type="Pfam" id="PF03982">
    <property type="entry name" value="DAGAT"/>
    <property type="match status" value="1"/>
</dbReference>
<evidence type="ECO:0000313" key="13">
    <source>
        <dbReference type="Proteomes" id="UP000314981"/>
    </source>
</evidence>
<evidence type="ECO:0000256" key="7">
    <source>
        <dbReference type="ARBA" id="ARBA00022989"/>
    </source>
</evidence>